<dbReference type="Proteomes" id="UP001064489">
    <property type="component" value="Chromosome 3"/>
</dbReference>
<gene>
    <name evidence="1" type="ORF">LWI28_009261</name>
</gene>
<accession>A0AAD5NWY0</accession>
<reference evidence="1" key="2">
    <citation type="submission" date="2023-02" db="EMBL/GenBank/DDBJ databases">
        <authorList>
            <person name="Swenson N.G."/>
            <person name="Wegrzyn J.L."/>
            <person name="Mcevoy S.L."/>
        </authorList>
    </citation>
    <scope>NUCLEOTIDE SEQUENCE</scope>
    <source>
        <strain evidence="1">91603</strain>
        <tissue evidence="1">Leaf</tissue>
    </source>
</reference>
<dbReference type="PANTHER" id="PTHR34427:SF5">
    <property type="entry name" value="DUF4283 DOMAIN-CONTAINING PROTEIN"/>
    <property type="match status" value="1"/>
</dbReference>
<dbReference type="EMBL" id="JAJSOW010000100">
    <property type="protein sequence ID" value="KAI9185659.1"/>
    <property type="molecule type" value="Genomic_DNA"/>
</dbReference>
<name>A0AAD5NWY0_ACENE</name>
<reference evidence="1" key="1">
    <citation type="journal article" date="2022" name="Plant J.">
        <title>Strategies of tolerance reflected in two North American maple genomes.</title>
        <authorList>
            <person name="McEvoy S.L."/>
            <person name="Sezen U.U."/>
            <person name="Trouern-Trend A."/>
            <person name="McMahon S.M."/>
            <person name="Schaberg P.G."/>
            <person name="Yang J."/>
            <person name="Wegrzyn J.L."/>
            <person name="Swenson N.G."/>
        </authorList>
    </citation>
    <scope>NUCLEOTIDE SEQUENCE</scope>
    <source>
        <strain evidence="1">91603</strain>
    </source>
</reference>
<dbReference type="AlphaFoldDB" id="A0AAD5NWY0"/>
<keyword evidence="2" id="KW-1185">Reference proteome</keyword>
<sequence length="367" mass="43035">MHIYGWPVKVSEAQYGWKSRKSECVKETKNLKAKKGYHREDYWAKGNMRDSRSFVDVVKDYRTKDDQKEDAFSEEEETMYLDRNIVDREWLKICAIGVLKEFSNFSSVKKKLIDRGFKFTMKYLGGKFVLWNFESAFESEGFIKSRFFWDDSFNFMKYWSESLDFQPMPVWVNISGFPLNYWNEHFFRKVGSQLREYLCPDHDSIHKKRLDRGRILISLKDQQPCPKKMKVVDGFKSFSAFVEMDGNPVDYDWVVGVLGLFESSLPESMEYSDRGEGNKSNGRQDRWQKVAGEMIDRRRVQKMSGQRSKVGERLGLQISHNLKVDGSMDNGKQAHVIISKRRTSHPTCLNDKLILEKQKVISGSEES</sequence>
<protein>
    <recommendedName>
        <fullName evidence="3">DUF4283 domain-containing protein</fullName>
    </recommendedName>
</protein>
<evidence type="ECO:0000313" key="2">
    <source>
        <dbReference type="Proteomes" id="UP001064489"/>
    </source>
</evidence>
<organism evidence="1 2">
    <name type="scientific">Acer negundo</name>
    <name type="common">Box elder</name>
    <dbReference type="NCBI Taxonomy" id="4023"/>
    <lineage>
        <taxon>Eukaryota</taxon>
        <taxon>Viridiplantae</taxon>
        <taxon>Streptophyta</taxon>
        <taxon>Embryophyta</taxon>
        <taxon>Tracheophyta</taxon>
        <taxon>Spermatophyta</taxon>
        <taxon>Magnoliopsida</taxon>
        <taxon>eudicotyledons</taxon>
        <taxon>Gunneridae</taxon>
        <taxon>Pentapetalae</taxon>
        <taxon>rosids</taxon>
        <taxon>malvids</taxon>
        <taxon>Sapindales</taxon>
        <taxon>Sapindaceae</taxon>
        <taxon>Hippocastanoideae</taxon>
        <taxon>Acereae</taxon>
        <taxon>Acer</taxon>
    </lineage>
</organism>
<evidence type="ECO:0008006" key="3">
    <source>
        <dbReference type="Google" id="ProtNLM"/>
    </source>
</evidence>
<dbReference type="PANTHER" id="PTHR34427">
    <property type="entry name" value="DUF4283 DOMAIN PROTEIN"/>
    <property type="match status" value="1"/>
</dbReference>
<proteinExistence type="predicted"/>
<evidence type="ECO:0000313" key="1">
    <source>
        <dbReference type="EMBL" id="KAI9185659.1"/>
    </source>
</evidence>
<comment type="caution">
    <text evidence="1">The sequence shown here is derived from an EMBL/GenBank/DDBJ whole genome shotgun (WGS) entry which is preliminary data.</text>
</comment>